<dbReference type="Gene3D" id="3.10.110.10">
    <property type="entry name" value="Ubiquitin Conjugating Enzyme"/>
    <property type="match status" value="1"/>
</dbReference>
<protein>
    <submittedName>
        <fullName evidence="6">UBC core domain-containing protein</fullName>
    </submittedName>
</protein>
<keyword evidence="2" id="KW-0833">Ubl conjugation pathway</keyword>
<name>A0A915E4H5_9BILA</name>
<evidence type="ECO:0000313" key="5">
    <source>
        <dbReference type="Proteomes" id="UP000887574"/>
    </source>
</evidence>
<dbReference type="InterPro" id="IPR016135">
    <property type="entry name" value="UBQ-conjugating_enzyme/RWD"/>
</dbReference>
<proteinExistence type="predicted"/>
<evidence type="ECO:0000259" key="4">
    <source>
        <dbReference type="PROSITE" id="PS50127"/>
    </source>
</evidence>
<sequence length="867" mass="98631">MLDIAAVNAFVIWSKINPGYHVASLFERDRRILDDERVELYMLHTEPLLNYASPGFAAFANRWTDDMVLHYMVSKSKFDAFRKNVTNNYRYLYIIRNVWFSLSNKEREEWETYTPTAAFKPETSSKTEDDFDGRLKQMIFNAQFCEQDENPFQFSTQLTIDVNYSAEATSPHAVSLLKVFLNMDIFVTSLIKSDRQKAVELIKQAVNYLPCQTDQFLTALLTRLLPRSEEKEYNQQRLKSSKLNYQELAFFPLTILEQLLLSNQELLTSEAIDFESRSLNWELRNSRLPLPAYSLRFSAEKSKPKEAKVETKPDDKSTQNSFVDTGSKTSKWAKGTGYGSGYANTDLDEKWSFSDRQRKTQYDGDNVSLLLNIIKIFVESCPDEKVVAKAMSELSLDSKDRDVSKESQITTTTKYFALLLHRSCLCSTLSTYLMCDSLLEIHRNLKDFATAFQLLKVICTAPPIRMSASILEEDIGDGNEEIDEPAEIKPESSKLFYLIDVVFSSTDGKSQKKKLLQMLNGFSSTLGQYLQTVQAAKGASSSYLSKLNPFGRSSSEADNILDDDEKALKHIHGMCLEVAQMVEKEIAAVIDENNEFNGKELEKDESTKYCETLKDLQFEMIPFGSSIGFYFTGILSFGSNYGKSTKRIAQEVFSLRSSLPLSLSSSVFVRVSEERMDNLKLLITGPSGTPYSNGCFEFDLITTGNGSVRFNPNLYNCGKVCLSLLGTWQGRPEEQWNAEHSSLLQVIVSIQSLILVDEPYFNEPGYENSMNTPSGKTRSQEYNSNIQLQTVRWAMVESLKRPSLAFENVIQAHFRLKKEEILKQVNNWIELEEAITTANRSAEMKNVLLKLEEEFKKLTSASATKKD</sequence>
<dbReference type="PANTHER" id="PTHR46116">
    <property type="entry name" value="(E3-INDEPENDENT) E2 UBIQUITIN-CONJUGATING ENZYME"/>
    <property type="match status" value="1"/>
</dbReference>
<evidence type="ECO:0000256" key="2">
    <source>
        <dbReference type="ARBA" id="ARBA00022786"/>
    </source>
</evidence>
<dbReference type="Pfam" id="PF00179">
    <property type="entry name" value="UQ_con"/>
    <property type="match status" value="1"/>
</dbReference>
<dbReference type="SUPFAM" id="SSF54495">
    <property type="entry name" value="UBC-like"/>
    <property type="match status" value="1"/>
</dbReference>
<feature type="region of interest" description="Disordered" evidence="3">
    <location>
        <begin position="304"/>
        <end position="323"/>
    </location>
</feature>
<evidence type="ECO:0000256" key="1">
    <source>
        <dbReference type="ARBA" id="ARBA00022679"/>
    </source>
</evidence>
<keyword evidence="5" id="KW-1185">Reference proteome</keyword>
<feature type="domain" description="UBC core" evidence="4">
    <location>
        <begin position="643"/>
        <end position="795"/>
    </location>
</feature>
<dbReference type="AlphaFoldDB" id="A0A915E4H5"/>
<dbReference type="Proteomes" id="UP000887574">
    <property type="component" value="Unplaced"/>
</dbReference>
<dbReference type="PROSITE" id="PS50127">
    <property type="entry name" value="UBC_2"/>
    <property type="match status" value="1"/>
</dbReference>
<dbReference type="CDD" id="cd23810">
    <property type="entry name" value="UBCc_BIRC6"/>
    <property type="match status" value="1"/>
</dbReference>
<feature type="compositionally biased region" description="Basic and acidic residues" evidence="3">
    <location>
        <begin position="304"/>
        <end position="317"/>
    </location>
</feature>
<organism evidence="5 6">
    <name type="scientific">Ditylenchus dipsaci</name>
    <dbReference type="NCBI Taxonomy" id="166011"/>
    <lineage>
        <taxon>Eukaryota</taxon>
        <taxon>Metazoa</taxon>
        <taxon>Ecdysozoa</taxon>
        <taxon>Nematoda</taxon>
        <taxon>Chromadorea</taxon>
        <taxon>Rhabditida</taxon>
        <taxon>Tylenchina</taxon>
        <taxon>Tylenchomorpha</taxon>
        <taxon>Sphaerularioidea</taxon>
        <taxon>Anguinidae</taxon>
        <taxon>Anguininae</taxon>
        <taxon>Ditylenchus</taxon>
    </lineage>
</organism>
<dbReference type="SMART" id="SM00212">
    <property type="entry name" value="UBCc"/>
    <property type="match status" value="1"/>
</dbReference>
<dbReference type="InterPro" id="IPR000608">
    <property type="entry name" value="UBC"/>
</dbReference>
<evidence type="ECO:0000256" key="3">
    <source>
        <dbReference type="SAM" id="MobiDB-lite"/>
    </source>
</evidence>
<dbReference type="WBParaSite" id="jg26388">
    <property type="protein sequence ID" value="jg26388"/>
    <property type="gene ID" value="jg26388"/>
</dbReference>
<accession>A0A915E4H5</accession>
<keyword evidence="1" id="KW-0808">Transferase</keyword>
<dbReference type="PANTHER" id="PTHR46116:SF39">
    <property type="entry name" value="BACULOVIRAL IAP REPEAT-CONTAINING PROTEIN 6"/>
    <property type="match status" value="1"/>
</dbReference>
<evidence type="ECO:0000313" key="6">
    <source>
        <dbReference type="WBParaSite" id="jg26388"/>
    </source>
</evidence>
<reference evidence="6" key="1">
    <citation type="submission" date="2022-11" db="UniProtKB">
        <authorList>
            <consortium name="WormBaseParasite"/>
        </authorList>
    </citation>
    <scope>IDENTIFICATION</scope>
</reference>
<dbReference type="GO" id="GO:0016740">
    <property type="term" value="F:transferase activity"/>
    <property type="evidence" value="ECO:0007669"/>
    <property type="project" value="UniProtKB-KW"/>
</dbReference>